<protein>
    <submittedName>
        <fullName evidence="1">Uridylate kinase</fullName>
    </submittedName>
</protein>
<dbReference type="Proteomes" id="UP001055172">
    <property type="component" value="Unassembled WGS sequence"/>
</dbReference>
<dbReference type="GO" id="GO:0016301">
    <property type="term" value="F:kinase activity"/>
    <property type="evidence" value="ECO:0007669"/>
    <property type="project" value="UniProtKB-KW"/>
</dbReference>
<evidence type="ECO:0000313" key="1">
    <source>
        <dbReference type="EMBL" id="GJC78445.1"/>
    </source>
</evidence>
<evidence type="ECO:0000313" key="2">
    <source>
        <dbReference type="Proteomes" id="UP001055172"/>
    </source>
</evidence>
<name>A0AA37LMV9_9PEZI</name>
<dbReference type="Pfam" id="PF00406">
    <property type="entry name" value="ADK"/>
    <property type="match status" value="1"/>
</dbReference>
<reference evidence="1 2" key="1">
    <citation type="submission" date="2021-07" db="EMBL/GenBank/DDBJ databases">
        <title>Genome data of Colletotrichum spaethianum.</title>
        <authorList>
            <person name="Utami Y.D."/>
            <person name="Hiruma K."/>
        </authorList>
    </citation>
    <scope>NUCLEOTIDE SEQUENCE [LARGE SCALE GENOMIC DNA]</scope>
    <source>
        <strain evidence="1 2">MAFF 242679</strain>
    </source>
</reference>
<dbReference type="AlphaFoldDB" id="A0AA37LMV9"/>
<comment type="caution">
    <text evidence="1">The sequence shown here is derived from an EMBL/GenBank/DDBJ whole genome shotgun (WGS) entry which is preliminary data.</text>
</comment>
<sequence>MQPLWKGFKRQHVGIGDLLRKEMDREGAPYAATIKQNMLAGTVGPMDITMAIAWHASRDSTESDTDALILDNRDWDTLAWSLGSLRNMEQTESFEPLVEPIRFLVLLHCPEDVYLGRLLPRGPFDGQALRIWNHTNTYNSMTSQVIDKLNKENWTVLM</sequence>
<dbReference type="InterPro" id="IPR027417">
    <property type="entry name" value="P-loop_NTPase"/>
</dbReference>
<keyword evidence="2" id="KW-1185">Reference proteome</keyword>
<accession>A0AA37LMV9</accession>
<dbReference type="EMBL" id="BPPX01000002">
    <property type="protein sequence ID" value="GJC78445.1"/>
    <property type="molecule type" value="Genomic_DNA"/>
</dbReference>
<organism evidence="1 2">
    <name type="scientific">Colletotrichum liriopes</name>
    <dbReference type="NCBI Taxonomy" id="708192"/>
    <lineage>
        <taxon>Eukaryota</taxon>
        <taxon>Fungi</taxon>
        <taxon>Dikarya</taxon>
        <taxon>Ascomycota</taxon>
        <taxon>Pezizomycotina</taxon>
        <taxon>Sordariomycetes</taxon>
        <taxon>Hypocreomycetidae</taxon>
        <taxon>Glomerellales</taxon>
        <taxon>Glomerellaceae</taxon>
        <taxon>Colletotrichum</taxon>
        <taxon>Colletotrichum spaethianum species complex</taxon>
    </lineage>
</organism>
<gene>
    <name evidence="1" type="ORF">ColLi_01283</name>
</gene>
<keyword evidence="1" id="KW-0418">Kinase</keyword>
<dbReference type="SUPFAM" id="SSF52540">
    <property type="entry name" value="P-loop containing nucleoside triphosphate hydrolases"/>
    <property type="match status" value="1"/>
</dbReference>
<keyword evidence="1" id="KW-0808">Transferase</keyword>
<proteinExistence type="predicted"/>
<dbReference type="Gene3D" id="3.40.50.300">
    <property type="entry name" value="P-loop containing nucleotide triphosphate hydrolases"/>
    <property type="match status" value="1"/>
</dbReference>